<dbReference type="EMBL" id="RXIC02000019">
    <property type="protein sequence ID" value="KAB1225844.1"/>
    <property type="molecule type" value="Genomic_DNA"/>
</dbReference>
<evidence type="ECO:0000313" key="2">
    <source>
        <dbReference type="Proteomes" id="UP000516437"/>
    </source>
</evidence>
<organism evidence="1 2">
    <name type="scientific">Morella rubra</name>
    <name type="common">Chinese bayberry</name>
    <dbReference type="NCBI Taxonomy" id="262757"/>
    <lineage>
        <taxon>Eukaryota</taxon>
        <taxon>Viridiplantae</taxon>
        <taxon>Streptophyta</taxon>
        <taxon>Embryophyta</taxon>
        <taxon>Tracheophyta</taxon>
        <taxon>Spermatophyta</taxon>
        <taxon>Magnoliopsida</taxon>
        <taxon>eudicotyledons</taxon>
        <taxon>Gunneridae</taxon>
        <taxon>Pentapetalae</taxon>
        <taxon>rosids</taxon>
        <taxon>fabids</taxon>
        <taxon>Fagales</taxon>
        <taxon>Myricaceae</taxon>
        <taxon>Morella</taxon>
    </lineage>
</organism>
<dbReference type="Proteomes" id="UP000516437">
    <property type="component" value="Chromosome 1"/>
</dbReference>
<protein>
    <recommendedName>
        <fullName evidence="3">Glycosyltransferase subfamily 4-like N-terminal domain-containing protein</fullName>
    </recommendedName>
</protein>
<proteinExistence type="predicted"/>
<evidence type="ECO:0000313" key="1">
    <source>
        <dbReference type="EMBL" id="KAB1225844.1"/>
    </source>
</evidence>
<dbReference type="OrthoDB" id="734129at2759"/>
<dbReference type="Gene3D" id="3.40.50.2000">
    <property type="entry name" value="Glycogen Phosphorylase B"/>
    <property type="match status" value="2"/>
</dbReference>
<dbReference type="AlphaFoldDB" id="A0A6A1WL22"/>
<comment type="caution">
    <text evidence="1">The sequence shown here is derived from an EMBL/GenBank/DDBJ whole genome shotgun (WGS) entry which is preliminary data.</text>
</comment>
<reference evidence="1 2" key="1">
    <citation type="journal article" date="2019" name="Plant Biotechnol. J.">
        <title>The red bayberry genome and genetic basis of sex determination.</title>
        <authorList>
            <person name="Jia H.M."/>
            <person name="Jia H.J."/>
            <person name="Cai Q.L."/>
            <person name="Wang Y."/>
            <person name="Zhao H.B."/>
            <person name="Yang W.F."/>
            <person name="Wang G.Y."/>
            <person name="Li Y.H."/>
            <person name="Zhan D.L."/>
            <person name="Shen Y.T."/>
            <person name="Niu Q.F."/>
            <person name="Chang L."/>
            <person name="Qiu J."/>
            <person name="Zhao L."/>
            <person name="Xie H.B."/>
            <person name="Fu W.Y."/>
            <person name="Jin J."/>
            <person name="Li X.W."/>
            <person name="Jiao Y."/>
            <person name="Zhou C.C."/>
            <person name="Tu T."/>
            <person name="Chai C.Y."/>
            <person name="Gao J.L."/>
            <person name="Fan L.J."/>
            <person name="van de Weg E."/>
            <person name="Wang J.Y."/>
            <person name="Gao Z.S."/>
        </authorList>
    </citation>
    <scope>NUCLEOTIDE SEQUENCE [LARGE SCALE GENOMIC DNA]</scope>
    <source>
        <tissue evidence="1">Leaves</tissue>
    </source>
</reference>
<sequence length="224" mass="25340">MPFVYVSSGPHPKDQMHCTCYSYKAANPPLPKLPEFGYVKNLAVSWHGIEYETIHSDILREIFRTPEEEPAKPLSERAMRVAGEAKFFPSYAHHVSISDHVADILKRIYMIPGERVHIILNGVDEAIFKPEVPKGGEFRRKLDIPDSKSLVLGMAGRLVRDKGYPFMFDALTQMFEENATFRETSVVLVAGDGPWAARYRNLGEKCLLEINLVGRLASIKTHLK</sequence>
<dbReference type="SUPFAM" id="SSF53756">
    <property type="entry name" value="UDP-Glycosyltransferase/glycogen phosphorylase"/>
    <property type="match status" value="1"/>
</dbReference>
<dbReference type="PANTHER" id="PTHR46686">
    <property type="entry name" value="GLYCOSYLTRANSFERASE"/>
    <property type="match status" value="1"/>
</dbReference>
<dbReference type="PANTHER" id="PTHR46686:SF4">
    <property type="entry name" value="GLYCOSYLTRANSFERASE FAMILY 4 PROTEIN"/>
    <property type="match status" value="1"/>
</dbReference>
<gene>
    <name evidence="1" type="ORF">CJ030_MR1G005231</name>
</gene>
<keyword evidence="2" id="KW-1185">Reference proteome</keyword>
<name>A0A6A1WL22_9ROSI</name>
<accession>A0A6A1WL22</accession>
<evidence type="ECO:0008006" key="3">
    <source>
        <dbReference type="Google" id="ProtNLM"/>
    </source>
</evidence>